<feature type="binding site" evidence="9">
    <location>
        <begin position="45"/>
        <end position="46"/>
    </location>
    <ligand>
        <name>FMN</name>
        <dbReference type="ChEBI" id="CHEBI:58210"/>
    </ligand>
</feature>
<keyword evidence="12" id="KW-1185">Reference proteome</keyword>
<feature type="binding site" evidence="9">
    <location>
        <position position="194"/>
    </location>
    <ligand>
        <name>FMN</name>
        <dbReference type="ChEBI" id="CHEBI:58210"/>
    </ligand>
</feature>
<dbReference type="InterPro" id="IPR012135">
    <property type="entry name" value="Dihydroorotate_DH_1_2"/>
</dbReference>
<feature type="binding site" evidence="9">
    <location>
        <position position="45"/>
    </location>
    <ligand>
        <name>substrate</name>
    </ligand>
</feature>
<comment type="pathway">
    <text evidence="2 9">Pyrimidine metabolism; UMP biosynthesis via de novo pathway.</text>
</comment>
<accession>A0AAE4APQ9</accession>
<feature type="binding site" evidence="9">
    <location>
        <position position="101"/>
    </location>
    <ligand>
        <name>FMN</name>
        <dbReference type="ChEBI" id="CHEBI:58210"/>
    </ligand>
</feature>
<evidence type="ECO:0000256" key="8">
    <source>
        <dbReference type="ARBA" id="ARBA00023002"/>
    </source>
</evidence>
<evidence type="ECO:0000256" key="9">
    <source>
        <dbReference type="HAMAP-Rule" id="MF_00224"/>
    </source>
</evidence>
<feature type="binding site" evidence="9">
    <location>
        <position position="168"/>
    </location>
    <ligand>
        <name>FMN</name>
        <dbReference type="ChEBI" id="CHEBI:58210"/>
    </ligand>
</feature>
<dbReference type="GO" id="GO:0005737">
    <property type="term" value="C:cytoplasm"/>
    <property type="evidence" value="ECO:0007669"/>
    <property type="project" value="UniProtKB-SubCell"/>
</dbReference>
<dbReference type="CDD" id="cd04740">
    <property type="entry name" value="DHOD_1B_like"/>
    <property type="match status" value="1"/>
</dbReference>
<dbReference type="AlphaFoldDB" id="A0AAE4APQ9"/>
<dbReference type="NCBIfam" id="TIGR01037">
    <property type="entry name" value="pyrD_sub1_fam"/>
    <property type="match status" value="1"/>
</dbReference>
<evidence type="ECO:0000256" key="3">
    <source>
        <dbReference type="ARBA" id="ARBA00008008"/>
    </source>
</evidence>
<comment type="catalytic activity">
    <reaction evidence="9">
        <text>(S)-dihydroorotate + A = orotate + AH2</text>
        <dbReference type="Rhea" id="RHEA:18073"/>
        <dbReference type="ChEBI" id="CHEBI:13193"/>
        <dbReference type="ChEBI" id="CHEBI:17499"/>
        <dbReference type="ChEBI" id="CHEBI:30839"/>
        <dbReference type="ChEBI" id="CHEBI:30864"/>
    </reaction>
</comment>
<sequence>MADLSINFAGIAMRNPVVTASGAFGYAKEYSNVVPLNRLGAVTVKGVSPFPSHGNPVPRTTEVYGGMLNAIGLQNPGIDKFISDENYLPYLRQVPCPVFVNIWGKTIEHYAEVAARLEAEKKGIAALEINISCPNIKEGGIAFGTDLKLAAAVVKAVRDVTTLPLITKLSPNVTHIGDFARSVVDAGSDAISLINTLPSMAIDIETRSFRIANRIAGLSGPGLKPVAVRMVFQAREAVTVPILGMGGIYSAADAIEFLMAGANAVAIGTAIFSNPGCLVEIIDGIDAWLDRHGIANVNNIVGVMHQAQA</sequence>
<evidence type="ECO:0000256" key="5">
    <source>
        <dbReference type="ARBA" id="ARBA00022630"/>
    </source>
</evidence>
<dbReference type="GO" id="GO:0006207">
    <property type="term" value="P:'de novo' pyrimidine nucleobase biosynthetic process"/>
    <property type="evidence" value="ECO:0007669"/>
    <property type="project" value="InterPro"/>
</dbReference>
<evidence type="ECO:0000256" key="6">
    <source>
        <dbReference type="ARBA" id="ARBA00022643"/>
    </source>
</evidence>
<evidence type="ECO:0000313" key="12">
    <source>
        <dbReference type="Proteomes" id="UP001238163"/>
    </source>
</evidence>
<feature type="binding site" evidence="9">
    <location>
        <begin position="246"/>
        <end position="247"/>
    </location>
    <ligand>
        <name>FMN</name>
        <dbReference type="ChEBI" id="CHEBI:58210"/>
    </ligand>
</feature>
<evidence type="ECO:0000256" key="1">
    <source>
        <dbReference type="ARBA" id="ARBA00004496"/>
    </source>
</evidence>
<dbReference type="InterPro" id="IPR005720">
    <property type="entry name" value="Dihydroorotate_DH_cat"/>
</dbReference>
<dbReference type="InterPro" id="IPR001295">
    <property type="entry name" value="Dihydroorotate_DH_CS"/>
</dbReference>
<feature type="binding site" evidence="9">
    <location>
        <position position="220"/>
    </location>
    <ligand>
        <name>FMN</name>
        <dbReference type="ChEBI" id="CHEBI:58210"/>
    </ligand>
</feature>
<evidence type="ECO:0000313" key="11">
    <source>
        <dbReference type="EMBL" id="MDQ0289692.1"/>
    </source>
</evidence>
<dbReference type="InterPro" id="IPR033888">
    <property type="entry name" value="DHOD_1B"/>
</dbReference>
<comment type="function">
    <text evidence="9">Catalyzes the conversion of dihydroorotate to orotate.</text>
</comment>
<name>A0AAE4APQ9_9BACT</name>
<dbReference type="Proteomes" id="UP001238163">
    <property type="component" value="Unassembled WGS sequence"/>
</dbReference>
<evidence type="ECO:0000256" key="7">
    <source>
        <dbReference type="ARBA" id="ARBA00022975"/>
    </source>
</evidence>
<dbReference type="InterPro" id="IPR049622">
    <property type="entry name" value="Dihydroorotate_DH_I"/>
</dbReference>
<gene>
    <name evidence="9" type="primary">pyrD</name>
    <name evidence="11" type="ORF">J3R75_001799</name>
</gene>
<keyword evidence="5 9" id="KW-0285">Flavoprotein</keyword>
<dbReference type="Gene3D" id="3.20.20.70">
    <property type="entry name" value="Aldolase class I"/>
    <property type="match status" value="1"/>
</dbReference>
<proteinExistence type="inferred from homology"/>
<dbReference type="Pfam" id="PF01180">
    <property type="entry name" value="DHO_dh"/>
    <property type="match status" value="1"/>
</dbReference>
<keyword evidence="4 9" id="KW-0963">Cytoplasm</keyword>
<organism evidence="11 12">
    <name type="scientific">Oligosphaera ethanolica</name>
    <dbReference type="NCBI Taxonomy" id="760260"/>
    <lineage>
        <taxon>Bacteria</taxon>
        <taxon>Pseudomonadati</taxon>
        <taxon>Lentisphaerota</taxon>
        <taxon>Oligosphaeria</taxon>
        <taxon>Oligosphaerales</taxon>
        <taxon>Oligosphaeraceae</taxon>
        <taxon>Oligosphaera</taxon>
    </lineage>
</organism>
<dbReference type="GO" id="GO:0044205">
    <property type="term" value="P:'de novo' UMP biosynthetic process"/>
    <property type="evidence" value="ECO:0007669"/>
    <property type="project" value="UniProtKB-UniRule"/>
</dbReference>
<dbReference type="RefSeq" id="WP_307261146.1">
    <property type="nucleotide sequence ID" value="NZ_JAUSVL010000001.1"/>
</dbReference>
<dbReference type="GO" id="GO:0004152">
    <property type="term" value="F:dihydroorotate dehydrogenase activity"/>
    <property type="evidence" value="ECO:0007669"/>
    <property type="project" value="UniProtKB-UniRule"/>
</dbReference>
<feature type="binding site" evidence="9">
    <location>
        <position position="130"/>
    </location>
    <ligand>
        <name>substrate</name>
    </ligand>
</feature>
<dbReference type="PANTHER" id="PTHR48109">
    <property type="entry name" value="DIHYDROOROTATE DEHYDROGENASE (QUINONE), MITOCHONDRIAL-RELATED"/>
    <property type="match status" value="1"/>
</dbReference>
<dbReference type="EMBL" id="JAUSVL010000001">
    <property type="protein sequence ID" value="MDQ0289692.1"/>
    <property type="molecule type" value="Genomic_DNA"/>
</dbReference>
<feature type="binding site" evidence="9">
    <location>
        <begin position="195"/>
        <end position="196"/>
    </location>
    <ligand>
        <name>substrate</name>
    </ligand>
</feature>
<feature type="binding site" evidence="9">
    <location>
        <begin position="69"/>
        <end position="73"/>
    </location>
    <ligand>
        <name>substrate</name>
    </ligand>
</feature>
<keyword evidence="7 9" id="KW-0665">Pyrimidine biosynthesis</keyword>
<dbReference type="SUPFAM" id="SSF51395">
    <property type="entry name" value="FMN-linked oxidoreductases"/>
    <property type="match status" value="1"/>
</dbReference>
<evidence type="ECO:0000259" key="10">
    <source>
        <dbReference type="Pfam" id="PF01180"/>
    </source>
</evidence>
<feature type="binding site" evidence="9">
    <location>
        <position position="130"/>
    </location>
    <ligand>
        <name>FMN</name>
        <dbReference type="ChEBI" id="CHEBI:58210"/>
    </ligand>
</feature>
<dbReference type="PROSITE" id="PS00912">
    <property type="entry name" value="DHODEHASE_2"/>
    <property type="match status" value="1"/>
</dbReference>
<dbReference type="InterPro" id="IPR024920">
    <property type="entry name" value="Dihydroorotate_DH_1"/>
</dbReference>
<comment type="similarity">
    <text evidence="3 9">Belongs to the dihydroorotate dehydrogenase family. Type 1 subfamily.</text>
</comment>
<feature type="domain" description="Dihydroorotate dehydrogenase catalytic" evidence="10">
    <location>
        <begin position="4"/>
        <end position="288"/>
    </location>
</feature>
<feature type="active site" description="Nucleophile" evidence="9">
    <location>
        <position position="133"/>
    </location>
</feature>
<keyword evidence="6 9" id="KW-0288">FMN</keyword>
<reference evidence="11" key="1">
    <citation type="submission" date="2023-07" db="EMBL/GenBank/DDBJ databases">
        <title>Genomic Encyclopedia of Type Strains, Phase IV (KMG-IV): sequencing the most valuable type-strain genomes for metagenomic binning, comparative biology and taxonomic classification.</title>
        <authorList>
            <person name="Goeker M."/>
        </authorList>
    </citation>
    <scope>NUCLEOTIDE SEQUENCE</scope>
    <source>
        <strain evidence="11">DSM 24202</strain>
    </source>
</reference>
<comment type="caution">
    <text evidence="11">The sequence shown here is derived from an EMBL/GenBank/DDBJ whole genome shotgun (WGS) entry which is preliminary data.</text>
</comment>
<protein>
    <recommendedName>
        <fullName evidence="9">Dihydroorotate dehydrogenase</fullName>
        <shortName evidence="9">DHOD</shortName>
        <shortName evidence="9">DHODase</shortName>
        <shortName evidence="9">DHOdehase</shortName>
        <ecNumber evidence="9">1.3.-.-</ecNumber>
    </recommendedName>
</protein>
<keyword evidence="8 9" id="KW-0560">Oxidoreductase</keyword>
<dbReference type="InterPro" id="IPR013785">
    <property type="entry name" value="Aldolase_TIM"/>
</dbReference>
<comment type="subcellular location">
    <subcellularLocation>
        <location evidence="1 9">Cytoplasm</location>
    </subcellularLocation>
</comment>
<feature type="binding site" evidence="9">
    <location>
        <begin position="268"/>
        <end position="269"/>
    </location>
    <ligand>
        <name>FMN</name>
        <dbReference type="ChEBI" id="CHEBI:58210"/>
    </ligand>
</feature>
<evidence type="ECO:0000256" key="2">
    <source>
        <dbReference type="ARBA" id="ARBA00004725"/>
    </source>
</evidence>
<comment type="cofactor">
    <cofactor evidence="9">
        <name>FMN</name>
        <dbReference type="ChEBI" id="CHEBI:58210"/>
    </cofactor>
    <text evidence="9">Binds 1 FMN per subunit.</text>
</comment>
<dbReference type="HAMAP" id="MF_00224">
    <property type="entry name" value="DHO_dh_type1"/>
    <property type="match status" value="1"/>
</dbReference>
<dbReference type="InterPro" id="IPR050074">
    <property type="entry name" value="DHO_dehydrogenase"/>
</dbReference>
<dbReference type="PIRSF" id="PIRSF000164">
    <property type="entry name" value="DHO_oxidase"/>
    <property type="match status" value="1"/>
</dbReference>
<dbReference type="NCBIfam" id="NF005574">
    <property type="entry name" value="PRK07259.1"/>
    <property type="match status" value="1"/>
</dbReference>
<evidence type="ECO:0000256" key="4">
    <source>
        <dbReference type="ARBA" id="ARBA00022490"/>
    </source>
</evidence>
<feature type="binding site" evidence="9">
    <location>
        <position position="21"/>
    </location>
    <ligand>
        <name>FMN</name>
        <dbReference type="ChEBI" id="CHEBI:58210"/>
    </ligand>
</feature>
<dbReference type="EC" id="1.3.-.-" evidence="9"/>
<dbReference type="PANTHER" id="PTHR48109:SF1">
    <property type="entry name" value="DIHYDROOROTATE DEHYDROGENASE (FUMARATE)"/>
    <property type="match status" value="1"/>
</dbReference>